<keyword evidence="3" id="KW-1185">Reference proteome</keyword>
<evidence type="ECO:0000313" key="2">
    <source>
        <dbReference type="EMBL" id="MFA9195236.1"/>
    </source>
</evidence>
<dbReference type="Proteomes" id="UP001574170">
    <property type="component" value="Unassembled WGS sequence"/>
</dbReference>
<evidence type="ECO:0000313" key="3">
    <source>
        <dbReference type="Proteomes" id="UP001574170"/>
    </source>
</evidence>
<reference evidence="2 3" key="1">
    <citation type="submission" date="2024-04" db="EMBL/GenBank/DDBJ databases">
        <title>New Clade of Flavobacterium.</title>
        <authorList>
            <person name="Matos L."/>
            <person name="Proenca D.N."/>
            <person name="Fransisco R.M."/>
            <person name="Chung A.P."/>
            <person name="Maccario L."/>
            <person name="Sorensen S.J."/>
            <person name="Morais P.V."/>
        </authorList>
    </citation>
    <scope>NUCLEOTIDE SEQUENCE [LARGE SCALE GENOMIC DNA]</scope>
    <source>
        <strain evidence="2 3">FBOR7N2.3</strain>
    </source>
</reference>
<evidence type="ECO:0008006" key="4">
    <source>
        <dbReference type="Google" id="ProtNLM"/>
    </source>
</evidence>
<proteinExistence type="predicted"/>
<accession>A0ABV4TPH7</accession>
<dbReference type="EMBL" id="JBCFQK010000019">
    <property type="protein sequence ID" value="MFA9195236.1"/>
    <property type="molecule type" value="Genomic_DNA"/>
</dbReference>
<evidence type="ECO:0000256" key="1">
    <source>
        <dbReference type="SAM" id="Phobius"/>
    </source>
</evidence>
<keyword evidence="1" id="KW-0472">Membrane</keyword>
<organism evidence="2 3">
    <name type="scientific">Flavobacterium magnesitis</name>
    <dbReference type="NCBI Taxonomy" id="3138077"/>
    <lineage>
        <taxon>Bacteria</taxon>
        <taxon>Pseudomonadati</taxon>
        <taxon>Bacteroidota</taxon>
        <taxon>Flavobacteriia</taxon>
        <taxon>Flavobacteriales</taxon>
        <taxon>Flavobacteriaceae</taxon>
        <taxon>Flavobacterium</taxon>
    </lineage>
</organism>
<comment type="caution">
    <text evidence="2">The sequence shown here is derived from an EMBL/GenBank/DDBJ whole genome shotgun (WGS) entry which is preliminary data.</text>
</comment>
<gene>
    <name evidence="2" type="ORF">AAGV33_12540</name>
</gene>
<protein>
    <recommendedName>
        <fullName evidence="4">Anti-sigma factor</fullName>
    </recommendedName>
</protein>
<keyword evidence="1" id="KW-0812">Transmembrane</keyword>
<keyword evidence="1" id="KW-1133">Transmembrane helix</keyword>
<sequence>MEPNKLEKQFREQLNSRKIKPSEMAWTKLDTMLSGTEKPKAKFPWLYVAASFVGLLLIGTVYFNLQENPIENQKNGVVIQSPVAPKVKNILLDSTNLKIQGEDSFSNKKSVRINNKFIDATQKSTIVEKNLNQNQTAEVSIVDPYKKNDSMILSENNQSLAKNKYVSAEKLLAEISNTKFESADETMRNTTKVISVNPNILLSNVETELNQSFKESALDRLNKNFKTIRTVLVNRNYKD</sequence>
<feature type="transmembrane region" description="Helical" evidence="1">
    <location>
        <begin position="45"/>
        <end position="65"/>
    </location>
</feature>
<name>A0ABV4TPH7_9FLAO</name>
<dbReference type="RefSeq" id="WP_373392370.1">
    <property type="nucleotide sequence ID" value="NZ_JBCFQK010000019.1"/>
</dbReference>